<evidence type="ECO:0000256" key="8">
    <source>
        <dbReference type="ARBA" id="ARBA00010046"/>
    </source>
</evidence>
<evidence type="ECO:0000256" key="2">
    <source>
        <dbReference type="ARBA" id="ARBA00004766"/>
    </source>
</evidence>
<dbReference type="GO" id="GO:0046872">
    <property type="term" value="F:metal ion binding"/>
    <property type="evidence" value="ECO:0007669"/>
    <property type="project" value="UniProtKB-KW"/>
</dbReference>
<keyword evidence="10 28" id="KW-0028">Amino-acid biosynthesis</keyword>
<evidence type="ECO:0000256" key="28">
    <source>
        <dbReference type="PIRNR" id="PIRNR000727"/>
    </source>
</evidence>
<evidence type="ECO:0000256" key="22">
    <source>
        <dbReference type="ARBA" id="ARBA00023167"/>
    </source>
</evidence>
<dbReference type="Pfam" id="PF00742">
    <property type="entry name" value="Homoserine_dh"/>
    <property type="match status" value="1"/>
</dbReference>
<dbReference type="PANTHER" id="PTHR43070:SF3">
    <property type="entry name" value="HOMOSERINE DEHYDROGENASE"/>
    <property type="match status" value="1"/>
</dbReference>
<dbReference type="InterPro" id="IPR011147">
    <property type="entry name" value="Bifunc_Aspkin/hSer_DH"/>
</dbReference>
<evidence type="ECO:0000313" key="33">
    <source>
        <dbReference type="EMBL" id="QCI25942.1"/>
    </source>
</evidence>
<dbReference type="Pfam" id="PF00696">
    <property type="entry name" value="AA_kinase"/>
    <property type="match status" value="1"/>
</dbReference>
<evidence type="ECO:0000256" key="7">
    <source>
        <dbReference type="ARBA" id="ARBA00007952"/>
    </source>
</evidence>
<dbReference type="InterPro" id="IPR001048">
    <property type="entry name" value="Asp/Glu/Uridylate_kinase"/>
</dbReference>
<dbReference type="UniPathway" id="UPA00034">
    <property type="reaction ID" value="UER00015"/>
</dbReference>
<reference evidence="33 34" key="1">
    <citation type="submission" date="2018-10" db="EMBL/GenBank/DDBJ databases">
        <title>Comparative functional genomics of the obligate endosymbiont Buchnera aphidicola.</title>
        <authorList>
            <person name="Chong R.A."/>
        </authorList>
    </citation>
    <scope>NUCLEOTIDE SEQUENCE [LARGE SCALE GENOMIC DNA]</scope>
    <source>
        <strain evidence="33 34">Ska</strain>
    </source>
</reference>
<dbReference type="InterPro" id="IPR049638">
    <property type="entry name" value="AK-HD"/>
</dbReference>
<evidence type="ECO:0000259" key="31">
    <source>
        <dbReference type="Pfam" id="PF03447"/>
    </source>
</evidence>
<dbReference type="GO" id="GO:0050661">
    <property type="term" value="F:NADP binding"/>
    <property type="evidence" value="ECO:0007669"/>
    <property type="project" value="UniProtKB-UniRule"/>
</dbReference>
<dbReference type="InterPro" id="IPR036393">
    <property type="entry name" value="AceGlu_kinase-like_sf"/>
</dbReference>
<dbReference type="PANTHER" id="PTHR43070">
    <property type="match status" value="1"/>
</dbReference>
<dbReference type="SUPFAM" id="SSF55021">
    <property type="entry name" value="ACT-like"/>
    <property type="match status" value="1"/>
</dbReference>
<dbReference type="GO" id="GO:0009086">
    <property type="term" value="P:methionine biosynthetic process"/>
    <property type="evidence" value="ECO:0007669"/>
    <property type="project" value="UniProtKB-KW"/>
</dbReference>
<dbReference type="PIRSF" id="PIRSF000727">
    <property type="entry name" value="ThrA"/>
    <property type="match status" value="1"/>
</dbReference>
<comment type="pathway">
    <text evidence="2 28">Amino-acid biosynthesis; L-lysine biosynthesis via DAP pathway; (S)-tetrahydrodipicolinate from L-aspartate: step 1/4.</text>
</comment>
<organism evidence="33 34">
    <name type="scientific">Buchnera aphidicola</name>
    <name type="common">Sarucallis kahawaluokalani</name>
    <dbReference type="NCBI Taxonomy" id="1241878"/>
    <lineage>
        <taxon>Bacteria</taxon>
        <taxon>Pseudomonadati</taxon>
        <taxon>Pseudomonadota</taxon>
        <taxon>Gammaproteobacteria</taxon>
        <taxon>Enterobacterales</taxon>
        <taxon>Erwiniaceae</taxon>
        <taxon>Buchnera</taxon>
    </lineage>
</organism>
<keyword evidence="22" id="KW-0486">Methionine biosynthesis</keyword>
<evidence type="ECO:0000256" key="21">
    <source>
        <dbReference type="ARBA" id="ARBA00023154"/>
    </source>
</evidence>
<evidence type="ECO:0000256" key="4">
    <source>
        <dbReference type="ARBA" id="ARBA00005056"/>
    </source>
</evidence>
<evidence type="ECO:0000256" key="16">
    <source>
        <dbReference type="ARBA" id="ARBA00022840"/>
    </source>
</evidence>
<evidence type="ECO:0000259" key="30">
    <source>
        <dbReference type="Pfam" id="PF00742"/>
    </source>
</evidence>
<gene>
    <name evidence="33" type="ORF">D9V78_00710</name>
</gene>
<comment type="catalytic activity">
    <reaction evidence="25">
        <text>L-aspartate + ATP = 4-phospho-L-aspartate + ADP</text>
        <dbReference type="Rhea" id="RHEA:23776"/>
        <dbReference type="ChEBI" id="CHEBI:29991"/>
        <dbReference type="ChEBI" id="CHEBI:30616"/>
        <dbReference type="ChEBI" id="CHEBI:57535"/>
        <dbReference type="ChEBI" id="CHEBI:456216"/>
        <dbReference type="EC" id="2.7.2.4"/>
    </reaction>
    <physiologicalReaction direction="left-to-right" evidence="25">
        <dbReference type="Rhea" id="RHEA:23777"/>
    </physiologicalReaction>
</comment>
<dbReference type="GO" id="GO:0009089">
    <property type="term" value="P:lysine biosynthetic process via diaminopimelate"/>
    <property type="evidence" value="ECO:0007669"/>
    <property type="project" value="UniProtKB-UniRule"/>
</dbReference>
<dbReference type="EC" id="1.1.1.3" evidence="28"/>
<keyword evidence="16 28" id="KW-0067">ATP-binding</keyword>
<dbReference type="InterPro" id="IPR019811">
    <property type="entry name" value="HDH_CS"/>
</dbReference>
<dbReference type="FunFam" id="3.40.50.720:FF:000083">
    <property type="entry name" value="Bifunctional aspartokinase/homoserine dehydrogenase"/>
    <property type="match status" value="1"/>
</dbReference>
<keyword evidence="20" id="KW-0915">Sodium</keyword>
<dbReference type="Gene3D" id="3.40.50.720">
    <property type="entry name" value="NAD(P)-binding Rossmann-like Domain"/>
    <property type="match status" value="1"/>
</dbReference>
<evidence type="ECO:0000256" key="13">
    <source>
        <dbReference type="ARBA" id="ARBA00022723"/>
    </source>
</evidence>
<dbReference type="EC" id="2.7.2.4" evidence="28"/>
<dbReference type="Pfam" id="PF03447">
    <property type="entry name" value="NAD_binding_3"/>
    <property type="match status" value="1"/>
</dbReference>
<keyword evidence="23" id="KW-0511">Multifunctional enzyme</keyword>
<comment type="cofactor">
    <cofactor evidence="1">
        <name>a metal cation</name>
        <dbReference type="ChEBI" id="CHEBI:25213"/>
    </cofactor>
</comment>
<evidence type="ECO:0000256" key="27">
    <source>
        <dbReference type="ARBA" id="ARBA00049031"/>
    </source>
</evidence>
<keyword evidence="19" id="KW-0520">NAD</keyword>
<dbReference type="Pfam" id="PF22468">
    <property type="entry name" value="ACT_9"/>
    <property type="match status" value="1"/>
</dbReference>
<comment type="pathway">
    <text evidence="4 28">Amino-acid biosynthesis; L-threonine biosynthesis; L-threonine from L-aspartate: step 3/5.</text>
</comment>
<keyword evidence="15 28" id="KW-0418">Kinase</keyword>
<dbReference type="UniPathway" id="UPA00050">
    <property type="reaction ID" value="UER00063"/>
</dbReference>
<protein>
    <recommendedName>
        <fullName evidence="28">Bifunctional aspartokinase/homoserine dehydrogenase</fullName>
    </recommendedName>
    <domain>
        <recommendedName>
            <fullName evidence="28">Aspartokinase</fullName>
            <ecNumber evidence="28">2.7.2.4</ecNumber>
        </recommendedName>
    </domain>
    <domain>
        <recommendedName>
            <fullName evidence="28">Homoserine dehydrogenase</fullName>
            <ecNumber evidence="28">1.1.1.3</ecNumber>
        </recommendedName>
    </domain>
</protein>
<comment type="pathway">
    <text evidence="6 28">Amino-acid biosynthesis; L-threonine biosynthesis; L-threonine from L-aspartate: step 1/5.</text>
</comment>
<evidence type="ECO:0000256" key="1">
    <source>
        <dbReference type="ARBA" id="ARBA00001920"/>
    </source>
</evidence>
<dbReference type="InterPro" id="IPR045865">
    <property type="entry name" value="ACT-like_dom_sf"/>
</dbReference>
<evidence type="ECO:0000256" key="14">
    <source>
        <dbReference type="ARBA" id="ARBA00022741"/>
    </source>
</evidence>
<evidence type="ECO:0000256" key="18">
    <source>
        <dbReference type="ARBA" id="ARBA00023002"/>
    </source>
</evidence>
<dbReference type="Gene3D" id="3.40.1160.10">
    <property type="entry name" value="Acetylglutamate kinase-like"/>
    <property type="match status" value="1"/>
</dbReference>
<comment type="subunit">
    <text evidence="9 28">Homotetramer.</text>
</comment>
<comment type="catalytic activity">
    <reaction evidence="26">
        <text>L-homoserine + NADP(+) = L-aspartate 4-semialdehyde + NADPH + H(+)</text>
        <dbReference type="Rhea" id="RHEA:15761"/>
        <dbReference type="ChEBI" id="CHEBI:15378"/>
        <dbReference type="ChEBI" id="CHEBI:57476"/>
        <dbReference type="ChEBI" id="CHEBI:57783"/>
        <dbReference type="ChEBI" id="CHEBI:58349"/>
        <dbReference type="ChEBI" id="CHEBI:537519"/>
        <dbReference type="EC" id="1.1.1.3"/>
    </reaction>
    <physiologicalReaction direction="right-to-left" evidence="26">
        <dbReference type="Rhea" id="RHEA:15763"/>
    </physiologicalReaction>
</comment>
<dbReference type="InterPro" id="IPR018042">
    <property type="entry name" value="Aspartate_kinase_CS"/>
</dbReference>
<evidence type="ECO:0000256" key="5">
    <source>
        <dbReference type="ARBA" id="ARBA00005062"/>
    </source>
</evidence>
<evidence type="ECO:0000256" key="25">
    <source>
        <dbReference type="ARBA" id="ARBA00048561"/>
    </source>
</evidence>
<proteinExistence type="inferred from homology"/>
<dbReference type="AlphaFoldDB" id="A0A4D6Y9T7"/>
<dbReference type="Gene3D" id="3.30.360.10">
    <property type="entry name" value="Dihydrodipicolinate Reductase, domain 2"/>
    <property type="match status" value="1"/>
</dbReference>
<evidence type="ECO:0000256" key="12">
    <source>
        <dbReference type="ARBA" id="ARBA00022697"/>
    </source>
</evidence>
<evidence type="ECO:0000259" key="29">
    <source>
        <dbReference type="Pfam" id="PF00696"/>
    </source>
</evidence>
<dbReference type="Proteomes" id="UP000298685">
    <property type="component" value="Chromosome"/>
</dbReference>
<sequence length="815" mass="92836">MQVLKFGGTSLSNVTKFLDVSKIIESKFQQTETAVVLSAPAKITNYLDQINQSIITKCDIEPILQKIKKIFYELSNNIIKNQKNFPNIKINKYIDNKIEYLKNQIKYVSLHQKNIDKNFAEIISTGEIISVKIMSTLFIAKKYSVFIIHPEQQIIATNDYLDANVKIKESKNNIQKLKIPKKHIIFMPGFIAGNKKKELVTLGRNGSDYSAAILSVCLDAKICEIWTDVDGVYTADPRIVPNAKLLQKLSYQEAIELSSFGATVLHPKTILPLSQFNIKCIIKNTYFPENLGTIITNNIKKPIESIKGITYLGNITLITIKIDTIDFMESIINKLFLFFYKNKNRILSTINSYLEKKIFFYIIQKKTNRIKNCLIEKIKNELTDYIINYIHIDTKINMISIVGSNIQKNDKIKKKIFHALEKTNFKIITINTQNSENSINIITNNKNITENIQIIHDQILHPIHTIEIFIIGIGGVGTALIEQIQTQQKKLKDKNIEFKICGIANSKNMLINLQGINLTTWKKDFYQSKTKFCIKQLIQYGKNISLFNPVVVDCTASQTITNEYYNILKNNIHIVTPNKKANTDSWEKYTKIRKISMKSNKNFLYETNVSAGLPIIKTLKNLFDSGDKLINFRGILSGSLSFIFGKLEEGLSISEATIMAKKLGFTEPNPKDDLSGIDVARKILILAREAGYKLELNDINIIPILPGHLLDIKNEKIFFKELKKLDTFFLKKIKNAQDNKKVLRFIGTIQKEGCCRVQLTEIDQTDPLYNVKNGENALIIHSKYYQPMPLVLRGYGAGNNVTAAGIFSDLLQILS</sequence>
<dbReference type="InterPro" id="IPR001341">
    <property type="entry name" value="Asp_kinase"/>
</dbReference>
<dbReference type="Gene3D" id="3.30.2130.10">
    <property type="entry name" value="VC0802-like"/>
    <property type="match status" value="1"/>
</dbReference>
<feature type="domain" description="Aspartate/homoserine dehydrogenase NAD-binding" evidence="31">
    <location>
        <begin position="472"/>
        <end position="606"/>
    </location>
</feature>
<comment type="similarity">
    <text evidence="7 28">In the C-terminal section; belongs to the homoserine dehydrogenase family.</text>
</comment>
<keyword evidence="18 28" id="KW-0560">Oxidoreductase</keyword>
<keyword evidence="17 28" id="KW-0521">NADP</keyword>
<evidence type="ECO:0000313" key="34">
    <source>
        <dbReference type="Proteomes" id="UP000298685"/>
    </source>
</evidence>
<evidence type="ECO:0000256" key="23">
    <source>
        <dbReference type="ARBA" id="ARBA00023268"/>
    </source>
</evidence>
<keyword evidence="11 28" id="KW-0808">Transferase</keyword>
<keyword evidence="13" id="KW-0479">Metal-binding</keyword>
<dbReference type="UniPathway" id="UPA00051">
    <property type="reaction ID" value="UER00462"/>
</dbReference>
<dbReference type="GO" id="GO:0005524">
    <property type="term" value="F:ATP binding"/>
    <property type="evidence" value="ECO:0007669"/>
    <property type="project" value="UniProtKB-UniRule"/>
</dbReference>
<name>A0A4D6Y9T7_9GAMM</name>
<evidence type="ECO:0000256" key="10">
    <source>
        <dbReference type="ARBA" id="ARBA00022605"/>
    </source>
</evidence>
<feature type="domain" description="Aspartate/glutamate/uridylate kinase" evidence="29">
    <location>
        <begin position="2"/>
        <end position="284"/>
    </location>
</feature>
<evidence type="ECO:0000256" key="11">
    <source>
        <dbReference type="ARBA" id="ARBA00022679"/>
    </source>
</evidence>
<dbReference type="GO" id="GO:0009090">
    <property type="term" value="P:homoserine biosynthetic process"/>
    <property type="evidence" value="ECO:0007669"/>
    <property type="project" value="UniProtKB-ARBA"/>
</dbReference>
<feature type="domain" description="Homoserine dehydrogenase catalytic" evidence="30">
    <location>
        <begin position="614"/>
        <end position="811"/>
    </location>
</feature>
<accession>A0A4D6Y9T7</accession>
<evidence type="ECO:0000256" key="6">
    <source>
        <dbReference type="ARBA" id="ARBA00005139"/>
    </source>
</evidence>
<evidence type="ECO:0000259" key="32">
    <source>
        <dbReference type="Pfam" id="PF22468"/>
    </source>
</evidence>
<comment type="similarity">
    <text evidence="8 28">In the N-terminal section; belongs to the aspartokinase family.</text>
</comment>
<dbReference type="GO" id="GO:0004412">
    <property type="term" value="F:homoserine dehydrogenase activity"/>
    <property type="evidence" value="ECO:0007669"/>
    <property type="project" value="UniProtKB-UniRule"/>
</dbReference>
<dbReference type="PROSITE" id="PS00324">
    <property type="entry name" value="ASPARTOKINASE"/>
    <property type="match status" value="1"/>
</dbReference>
<keyword evidence="14 28" id="KW-0547">Nucleotide-binding</keyword>
<dbReference type="GO" id="GO:0004072">
    <property type="term" value="F:aspartate kinase activity"/>
    <property type="evidence" value="ECO:0007669"/>
    <property type="project" value="UniProtKB-UniRule"/>
</dbReference>
<keyword evidence="12" id="KW-0791">Threonine biosynthesis</keyword>
<dbReference type="NCBIfam" id="TIGR00657">
    <property type="entry name" value="asp_kinases"/>
    <property type="match status" value="1"/>
</dbReference>
<dbReference type="InterPro" id="IPR036291">
    <property type="entry name" value="NAD(P)-bd_dom_sf"/>
</dbReference>
<comment type="pathway">
    <text evidence="3 28">Amino-acid biosynthesis; L-methionine biosynthesis via de novo pathway; L-homoserine from L-aspartate: step 1/3.</text>
</comment>
<dbReference type="RefSeq" id="WP_158350450.1">
    <property type="nucleotide sequence ID" value="NZ_CP032999.1"/>
</dbReference>
<comment type="pathway">
    <text evidence="5 28">Amino-acid biosynthesis; L-methionine biosynthesis via de novo pathway; L-homoserine from L-aspartate: step 3/3.</text>
</comment>
<comment type="catalytic activity">
    <reaction evidence="27">
        <text>L-homoserine + NAD(+) = L-aspartate 4-semialdehyde + NADH + H(+)</text>
        <dbReference type="Rhea" id="RHEA:15757"/>
        <dbReference type="ChEBI" id="CHEBI:15378"/>
        <dbReference type="ChEBI" id="CHEBI:57476"/>
        <dbReference type="ChEBI" id="CHEBI:57540"/>
        <dbReference type="ChEBI" id="CHEBI:57945"/>
        <dbReference type="ChEBI" id="CHEBI:537519"/>
        <dbReference type="EC" id="1.1.1.3"/>
    </reaction>
    <physiologicalReaction direction="right-to-left" evidence="27">
        <dbReference type="Rhea" id="RHEA:15759"/>
    </physiologicalReaction>
</comment>
<evidence type="ECO:0000256" key="26">
    <source>
        <dbReference type="ARBA" id="ARBA00048841"/>
    </source>
</evidence>
<dbReference type="PROSITE" id="PS01042">
    <property type="entry name" value="HOMOSER_DHGENASE"/>
    <property type="match status" value="1"/>
</dbReference>
<comment type="function">
    <text evidence="24">Bifunctional aspartate kinase and homoserine dehydrogenase that catalyzes the first and the third steps toward the synthesis of lysine, methionine and threonine from aspartate.</text>
</comment>
<dbReference type="OrthoDB" id="9799110at2"/>
<keyword evidence="21" id="KW-0457">Lysine biosynthesis</keyword>
<dbReference type="InterPro" id="IPR001342">
    <property type="entry name" value="HDH_cat"/>
</dbReference>
<evidence type="ECO:0000256" key="3">
    <source>
        <dbReference type="ARBA" id="ARBA00004986"/>
    </source>
</evidence>
<dbReference type="SUPFAM" id="SSF55347">
    <property type="entry name" value="Glyceraldehyde-3-phosphate dehydrogenase-like, C-terminal domain"/>
    <property type="match status" value="1"/>
</dbReference>
<dbReference type="InterPro" id="IPR005106">
    <property type="entry name" value="Asp/hSer_DH_NAD-bd"/>
</dbReference>
<evidence type="ECO:0000256" key="15">
    <source>
        <dbReference type="ARBA" id="ARBA00022777"/>
    </source>
</evidence>
<evidence type="ECO:0000256" key="19">
    <source>
        <dbReference type="ARBA" id="ARBA00023027"/>
    </source>
</evidence>
<dbReference type="InterPro" id="IPR054352">
    <property type="entry name" value="ACT_Aspartokinase"/>
</dbReference>
<dbReference type="SUPFAM" id="SSF51735">
    <property type="entry name" value="NAD(P)-binding Rossmann-fold domains"/>
    <property type="match status" value="1"/>
</dbReference>
<dbReference type="FunFam" id="3.30.360.10:FF:000006">
    <property type="entry name" value="Bifunctional aspartokinase/homoserine dehydrogenase"/>
    <property type="match status" value="1"/>
</dbReference>
<evidence type="ECO:0000256" key="24">
    <source>
        <dbReference type="ARBA" id="ARBA00044938"/>
    </source>
</evidence>
<dbReference type="NCBIfam" id="NF006959">
    <property type="entry name" value="PRK09436.1"/>
    <property type="match status" value="1"/>
</dbReference>
<evidence type="ECO:0000256" key="20">
    <source>
        <dbReference type="ARBA" id="ARBA00023053"/>
    </source>
</evidence>
<evidence type="ECO:0000256" key="17">
    <source>
        <dbReference type="ARBA" id="ARBA00022857"/>
    </source>
</evidence>
<feature type="domain" description="Aspartokinase ACT" evidence="32">
    <location>
        <begin position="399"/>
        <end position="458"/>
    </location>
</feature>
<dbReference type="SUPFAM" id="SSF53633">
    <property type="entry name" value="Carbamate kinase-like"/>
    <property type="match status" value="1"/>
</dbReference>
<evidence type="ECO:0000256" key="9">
    <source>
        <dbReference type="ARBA" id="ARBA00011881"/>
    </source>
</evidence>
<dbReference type="GO" id="GO:0009088">
    <property type="term" value="P:threonine biosynthetic process"/>
    <property type="evidence" value="ECO:0007669"/>
    <property type="project" value="UniProtKB-UniRule"/>
</dbReference>
<dbReference type="EMBL" id="CP032999">
    <property type="protein sequence ID" value="QCI25942.1"/>
    <property type="molecule type" value="Genomic_DNA"/>
</dbReference>